<organism evidence="2 3">
    <name type="scientific">Streptomyces chengmaiensis</name>
    <dbReference type="NCBI Taxonomy" id="3040919"/>
    <lineage>
        <taxon>Bacteria</taxon>
        <taxon>Bacillati</taxon>
        <taxon>Actinomycetota</taxon>
        <taxon>Actinomycetes</taxon>
        <taxon>Kitasatosporales</taxon>
        <taxon>Streptomycetaceae</taxon>
        <taxon>Streptomyces</taxon>
    </lineage>
</organism>
<evidence type="ECO:0000256" key="1">
    <source>
        <dbReference type="SAM" id="Phobius"/>
    </source>
</evidence>
<dbReference type="InterPro" id="IPR013901">
    <property type="entry name" value="Anthrone_oxy"/>
</dbReference>
<evidence type="ECO:0000313" key="2">
    <source>
        <dbReference type="EMBL" id="MDH2390805.1"/>
    </source>
</evidence>
<sequence>MIAYLVPAVVLLNGLAAGVLFGTQLGGWPLLAALPADRYVHAHAFFASRYDPAMPLCLLGTLVGDVVLAVIAPDNAVRTLFIVGAALAAVTVTISLTKNVPVNKWVQTLDPDALPDDFEANDPRWNWGAWNARRSWLTVLALLVNCAALALLL</sequence>
<feature type="transmembrane region" description="Helical" evidence="1">
    <location>
        <begin position="53"/>
        <end position="72"/>
    </location>
</feature>
<comment type="caution">
    <text evidence="2">The sequence shown here is derived from an EMBL/GenBank/DDBJ whole genome shotgun (WGS) entry which is preliminary data.</text>
</comment>
<evidence type="ECO:0000313" key="3">
    <source>
        <dbReference type="Proteomes" id="UP001223144"/>
    </source>
</evidence>
<feature type="transmembrane region" description="Helical" evidence="1">
    <location>
        <begin position="79"/>
        <end position="97"/>
    </location>
</feature>
<keyword evidence="1" id="KW-0812">Transmembrane</keyword>
<keyword evidence="1" id="KW-0472">Membrane</keyword>
<keyword evidence="3" id="KW-1185">Reference proteome</keyword>
<dbReference type="RefSeq" id="WP_279929453.1">
    <property type="nucleotide sequence ID" value="NZ_JARWBG010000021.1"/>
</dbReference>
<dbReference type="Proteomes" id="UP001223144">
    <property type="component" value="Unassembled WGS sequence"/>
</dbReference>
<feature type="transmembrane region" description="Helical" evidence="1">
    <location>
        <begin position="135"/>
        <end position="152"/>
    </location>
</feature>
<protein>
    <submittedName>
        <fullName evidence="2">DUF1772 domain-containing protein</fullName>
    </submittedName>
</protein>
<reference evidence="2 3" key="1">
    <citation type="submission" date="2023-04" db="EMBL/GenBank/DDBJ databases">
        <title>Streptomyces chengmaiensis sp. nov. isolated from the stem of mangrove plant in Hainan.</title>
        <authorList>
            <person name="Huang X."/>
            <person name="Zhou S."/>
            <person name="Chu X."/>
            <person name="Xie Y."/>
            <person name="Lin Y."/>
        </authorList>
    </citation>
    <scope>NUCLEOTIDE SEQUENCE [LARGE SCALE GENOMIC DNA]</scope>
    <source>
        <strain evidence="2 3">HNM0663</strain>
    </source>
</reference>
<keyword evidence="1" id="KW-1133">Transmembrane helix</keyword>
<proteinExistence type="predicted"/>
<accession>A0ABT6HR33</accession>
<name>A0ABT6HR33_9ACTN</name>
<gene>
    <name evidence="2" type="ORF">QCN29_18815</name>
</gene>
<dbReference type="EMBL" id="JARWBG010000021">
    <property type="protein sequence ID" value="MDH2390805.1"/>
    <property type="molecule type" value="Genomic_DNA"/>
</dbReference>
<dbReference type="Pfam" id="PF08592">
    <property type="entry name" value="Anthrone_oxy"/>
    <property type="match status" value="1"/>
</dbReference>